<reference evidence="2" key="1">
    <citation type="submission" date="2018-05" db="EMBL/GenBank/DDBJ databases">
        <title>Leptospira yasudae sp. nov. and Leptospira stimsonii sp. nov., two pathogenic species of the genus Leptospira isolated from environmental sources.</title>
        <authorList>
            <person name="Casanovas-Massana A."/>
            <person name="Hamond C."/>
            <person name="Santos L.A."/>
            <person name="Hacker K.P."/>
            <person name="Balassiano I."/>
            <person name="Medeiros M.A."/>
            <person name="Reis M.G."/>
            <person name="Ko A.I."/>
            <person name="Wunder E.A."/>
        </authorList>
    </citation>
    <scope>NUCLEOTIDE SEQUENCE [LARGE SCALE GENOMIC DNA]</scope>
    <source>
        <strain evidence="2">AMB6-RJ</strain>
    </source>
</reference>
<protein>
    <submittedName>
        <fullName evidence="1">Uncharacterized protein</fullName>
    </submittedName>
</protein>
<comment type="caution">
    <text evidence="1">The sequence shown here is derived from an EMBL/GenBank/DDBJ whole genome shotgun (WGS) entry which is preliminary data.</text>
</comment>
<dbReference type="AlphaFoldDB" id="A0A8B3CN23"/>
<organism evidence="1 2">
    <name type="scientific">Leptospira stimsonii</name>
    <dbReference type="NCBI Taxonomy" id="2202203"/>
    <lineage>
        <taxon>Bacteria</taxon>
        <taxon>Pseudomonadati</taxon>
        <taxon>Spirochaetota</taxon>
        <taxon>Spirochaetia</taxon>
        <taxon>Leptospirales</taxon>
        <taxon>Leptospiraceae</taxon>
        <taxon>Leptospira</taxon>
    </lineage>
</organism>
<sequence length="84" mass="10331">MIQIQDALENRNPFFRFSDLLFPLKKEESSFENVLGKKNFYTMRSLPIENRSIRMRLILFKRLVRIERFAFGLNQNRFRRYVLI</sequence>
<evidence type="ECO:0000313" key="2">
    <source>
        <dbReference type="Proteomes" id="UP000266669"/>
    </source>
</evidence>
<gene>
    <name evidence="1" type="ORF">DLM78_18695</name>
</gene>
<dbReference type="Proteomes" id="UP000266669">
    <property type="component" value="Unassembled WGS sequence"/>
</dbReference>
<accession>A0A8B3CN23</accession>
<dbReference type="EMBL" id="QHCS01000006">
    <property type="protein sequence ID" value="RHX84113.1"/>
    <property type="molecule type" value="Genomic_DNA"/>
</dbReference>
<evidence type="ECO:0000313" key="1">
    <source>
        <dbReference type="EMBL" id="RHX84113.1"/>
    </source>
</evidence>
<proteinExistence type="predicted"/>
<name>A0A8B3CN23_9LEPT</name>